<dbReference type="SUPFAM" id="SSF51905">
    <property type="entry name" value="FAD/NAD(P)-binding domain"/>
    <property type="match status" value="2"/>
</dbReference>
<feature type="domain" description="FAD/NAD(P)-binding" evidence="5">
    <location>
        <begin position="9"/>
        <end position="300"/>
    </location>
</feature>
<keyword evidence="2" id="KW-0285">Flavoprotein</keyword>
<proteinExistence type="predicted"/>
<dbReference type="PANTHER" id="PTHR42913:SF9">
    <property type="entry name" value="SLR1591 PROTEIN"/>
    <property type="match status" value="1"/>
</dbReference>
<gene>
    <name evidence="6" type="ORF">DVR09_04665</name>
</gene>
<keyword evidence="4" id="KW-0560">Oxidoreductase</keyword>
<evidence type="ECO:0000256" key="2">
    <source>
        <dbReference type="ARBA" id="ARBA00022630"/>
    </source>
</evidence>
<accession>A0A345YCS1</accession>
<keyword evidence="3" id="KW-0274">FAD</keyword>
<sequence length="373" mass="39789">MRKTGPVLLLVGGGHAHLGVLADWVKHGSPRGRTILVTPHRHARYSGMIPGTVAGEYAIDEGTIDLAALAKRAGAELVLDRCTAIDPSHRSIETEKGSRIAFDYCSIDIGAVARAREVLGEDPRLLDVRPIASFISRLSEKCEGAGSERNHIAVIGGGAGGVELAFAVRRRFEDRGTRVTLVTGEAGLLDGFSRRAKALAERALRHDDIALVEQDARLEAGCLVAGMRTLEPVDFLIASLGGAAPAWPGRGGLAVSRGGFIAVDRHQRSVSHPHILAAGDIAMRQDRMVPRSGVHAVHSGPVLASNLRRLLGGGGAMRSYRPRPASLYLVSTADGKAIASYGIFAAHGRWAGWLKRWIDTRWIASFAKLSGRV</sequence>
<name>A0A345YCS1_9SPHN</name>
<organism evidence="6 7">
    <name type="scientific">Erythrobacter aureus</name>
    <dbReference type="NCBI Taxonomy" id="2182384"/>
    <lineage>
        <taxon>Bacteria</taxon>
        <taxon>Pseudomonadati</taxon>
        <taxon>Pseudomonadota</taxon>
        <taxon>Alphaproteobacteria</taxon>
        <taxon>Sphingomonadales</taxon>
        <taxon>Erythrobacteraceae</taxon>
        <taxon>Erythrobacter/Porphyrobacter group</taxon>
        <taxon>Erythrobacter</taxon>
    </lineage>
</organism>
<dbReference type="Pfam" id="PF07992">
    <property type="entry name" value="Pyr_redox_2"/>
    <property type="match status" value="1"/>
</dbReference>
<dbReference type="EMBL" id="CP031357">
    <property type="protein sequence ID" value="AXK41723.1"/>
    <property type="molecule type" value="Genomic_DNA"/>
</dbReference>
<dbReference type="OrthoDB" id="9781621at2"/>
<reference evidence="7" key="1">
    <citation type="submission" date="2018-07" db="EMBL/GenBank/DDBJ databases">
        <title>Genome sequence of Erythrobacter strain YH-07, an antagonistic bacterium isolated from Yellow Sea.</title>
        <authorList>
            <person name="Tang T."/>
            <person name="Liu Q."/>
            <person name="Sun X."/>
        </authorList>
    </citation>
    <scope>NUCLEOTIDE SEQUENCE [LARGE SCALE GENOMIC DNA]</scope>
    <source>
        <strain evidence="7">YH-07</strain>
    </source>
</reference>
<evidence type="ECO:0000256" key="4">
    <source>
        <dbReference type="ARBA" id="ARBA00023002"/>
    </source>
</evidence>
<dbReference type="AlphaFoldDB" id="A0A345YCS1"/>
<evidence type="ECO:0000256" key="3">
    <source>
        <dbReference type="ARBA" id="ARBA00022827"/>
    </source>
</evidence>
<dbReference type="InterPro" id="IPR036188">
    <property type="entry name" value="FAD/NAD-bd_sf"/>
</dbReference>
<dbReference type="Proteomes" id="UP000254508">
    <property type="component" value="Chromosome"/>
</dbReference>
<dbReference type="KEGG" id="err:DVR09_04665"/>
<protein>
    <recommendedName>
        <fullName evidence="5">FAD/NAD(P)-binding domain-containing protein</fullName>
    </recommendedName>
</protein>
<evidence type="ECO:0000259" key="5">
    <source>
        <dbReference type="Pfam" id="PF07992"/>
    </source>
</evidence>
<keyword evidence="7" id="KW-1185">Reference proteome</keyword>
<comment type="cofactor">
    <cofactor evidence="1">
        <name>FAD</name>
        <dbReference type="ChEBI" id="CHEBI:57692"/>
    </cofactor>
</comment>
<dbReference type="InterPro" id="IPR051169">
    <property type="entry name" value="NADH-Q_oxidoreductase"/>
</dbReference>
<dbReference type="GO" id="GO:0003955">
    <property type="term" value="F:NAD(P)H dehydrogenase (quinone) activity"/>
    <property type="evidence" value="ECO:0007669"/>
    <property type="project" value="TreeGrafter"/>
</dbReference>
<evidence type="ECO:0000256" key="1">
    <source>
        <dbReference type="ARBA" id="ARBA00001974"/>
    </source>
</evidence>
<dbReference type="GO" id="GO:0019646">
    <property type="term" value="P:aerobic electron transport chain"/>
    <property type="evidence" value="ECO:0007669"/>
    <property type="project" value="TreeGrafter"/>
</dbReference>
<dbReference type="InterPro" id="IPR023753">
    <property type="entry name" value="FAD/NAD-binding_dom"/>
</dbReference>
<dbReference type="PANTHER" id="PTHR42913">
    <property type="entry name" value="APOPTOSIS-INDUCING FACTOR 1"/>
    <property type="match status" value="1"/>
</dbReference>
<evidence type="ECO:0000313" key="7">
    <source>
        <dbReference type="Proteomes" id="UP000254508"/>
    </source>
</evidence>
<dbReference type="RefSeq" id="WP_115415910.1">
    <property type="nucleotide sequence ID" value="NZ_CP031357.1"/>
</dbReference>
<dbReference type="Gene3D" id="3.50.50.100">
    <property type="match status" value="1"/>
</dbReference>
<evidence type="ECO:0000313" key="6">
    <source>
        <dbReference type="EMBL" id="AXK41723.1"/>
    </source>
</evidence>